<accession>A0A1L5PAK3</accession>
<keyword evidence="1" id="KW-0614">Plasmid</keyword>
<sequence>MSEDDLISPIGSSFESFLEEEGILNEVDELAIKRVIAWQMEQNIAKRGMSKSEFADAMKTSRTQVNRLLDPVNTSISMHTLCRAAAVFGKTLRIEFVDREEKQHIAA</sequence>
<dbReference type="RefSeq" id="WP_074063617.1">
    <property type="nucleotide sequence ID" value="NZ_CP017242.1"/>
</dbReference>
<geneLocation type="plasmid" evidence="2">
    <name>prsp8c3a</name>
</geneLocation>
<dbReference type="Gene3D" id="1.10.260.40">
    <property type="entry name" value="lambda repressor-like DNA-binding domains"/>
    <property type="match status" value="1"/>
</dbReference>
<evidence type="ECO:0000313" key="1">
    <source>
        <dbReference type="EMBL" id="APO77209.1"/>
    </source>
</evidence>
<organism evidence="1 2">
    <name type="scientific">Rhizobium etli 8C-3</name>
    <dbReference type="NCBI Taxonomy" id="538025"/>
    <lineage>
        <taxon>Bacteria</taxon>
        <taxon>Pseudomonadati</taxon>
        <taxon>Pseudomonadota</taxon>
        <taxon>Alphaproteobacteria</taxon>
        <taxon>Hyphomicrobiales</taxon>
        <taxon>Rhizobiaceae</taxon>
        <taxon>Rhizobium/Agrobacterium group</taxon>
        <taxon>Rhizobium</taxon>
    </lineage>
</organism>
<protein>
    <submittedName>
        <fullName evidence="1">Transcriptional regulator protein</fullName>
    </submittedName>
</protein>
<dbReference type="GO" id="GO:0003677">
    <property type="term" value="F:DNA binding"/>
    <property type="evidence" value="ECO:0007669"/>
    <property type="project" value="InterPro"/>
</dbReference>
<dbReference type="Proteomes" id="UP000185109">
    <property type="component" value="Plasmid pRsp8C3a"/>
</dbReference>
<name>A0A1L5PAK3_RHIET</name>
<evidence type="ECO:0000313" key="2">
    <source>
        <dbReference type="Proteomes" id="UP000185109"/>
    </source>
</evidence>
<proteinExistence type="predicted"/>
<gene>
    <name evidence="1" type="ORF">AM571_PA00328</name>
</gene>
<dbReference type="SUPFAM" id="SSF47413">
    <property type="entry name" value="lambda repressor-like DNA-binding domains"/>
    <property type="match status" value="1"/>
</dbReference>
<reference evidence="1 2" key="1">
    <citation type="submission" date="2016-09" db="EMBL/GenBank/DDBJ databases">
        <title>The complete genome sequences of Rhizobium gallicum, symbiovars gallicum and phaseoli, symbionts associated to common bean (Phaseolus vulgaris).</title>
        <authorList>
            <person name="Bustos P."/>
            <person name="Santamaria R.I."/>
            <person name="Perez-Carrascal O.M."/>
            <person name="Juarez S."/>
            <person name="Lozano L."/>
            <person name="Martinez-Flores I."/>
            <person name="Martinez-Romero E."/>
            <person name="Cevallos M."/>
            <person name="Romero D."/>
            <person name="Davila G."/>
            <person name="Gonzalez V."/>
        </authorList>
    </citation>
    <scope>NUCLEOTIDE SEQUENCE [LARGE SCALE GENOMIC DNA]</scope>
    <source>
        <strain evidence="1 2">8C-3</strain>
        <plasmid evidence="2">Plasmid prsp8c3a</plasmid>
    </source>
</reference>
<dbReference type="InterPro" id="IPR010982">
    <property type="entry name" value="Lambda_DNA-bd_dom_sf"/>
</dbReference>
<dbReference type="EMBL" id="CP017242">
    <property type="protein sequence ID" value="APO77209.1"/>
    <property type="molecule type" value="Genomic_DNA"/>
</dbReference>
<dbReference type="AlphaFoldDB" id="A0A1L5PAK3"/>